<keyword evidence="2" id="KW-1185">Reference proteome</keyword>
<dbReference type="Proteomes" id="UP001237780">
    <property type="component" value="Unassembled WGS sequence"/>
</dbReference>
<proteinExistence type="predicted"/>
<reference evidence="1 2" key="1">
    <citation type="submission" date="2023-07" db="EMBL/GenBank/DDBJ databases">
        <title>Comparative genomics of wheat-associated soil bacteria to identify genetic determinants of phenazine resistance.</title>
        <authorList>
            <person name="Mouncey N."/>
        </authorList>
    </citation>
    <scope>NUCLEOTIDE SEQUENCE [LARGE SCALE GENOMIC DNA]</scope>
    <source>
        <strain evidence="1 2">W4I11</strain>
    </source>
</reference>
<name>A0ABU0SAS3_9HYPH</name>
<evidence type="ECO:0000313" key="2">
    <source>
        <dbReference type="Proteomes" id="UP001237780"/>
    </source>
</evidence>
<evidence type="ECO:0008006" key="3">
    <source>
        <dbReference type="Google" id="ProtNLM"/>
    </source>
</evidence>
<comment type="caution">
    <text evidence="1">The sequence shown here is derived from an EMBL/GenBank/DDBJ whole genome shotgun (WGS) entry which is preliminary data.</text>
</comment>
<accession>A0ABU0SAS3</accession>
<evidence type="ECO:0000313" key="1">
    <source>
        <dbReference type="EMBL" id="MDQ0997864.1"/>
    </source>
</evidence>
<gene>
    <name evidence="1" type="ORF">QFZ34_003046</name>
</gene>
<sequence>MRRLANIAVILVAVALLYGMWVTKPRYGELTGPIAAYGKMHDRVHTREFDVTLNQVIFARELTYTQFGKEKVLTTSGLWAVALVELAATTKSTGVSTAIWRGPTGLRFAQSNRVGWLPGQPPYMLEPGLPKQVQLAFEILPDQVNGATLLLSAQMKPSLDSEARIKIDDFKKFNDGLPLIVDRFDISRPQPAAGS</sequence>
<organism evidence="1 2">
    <name type="scientific">Phyllobacterium ifriqiyense</name>
    <dbReference type="NCBI Taxonomy" id="314238"/>
    <lineage>
        <taxon>Bacteria</taxon>
        <taxon>Pseudomonadati</taxon>
        <taxon>Pseudomonadota</taxon>
        <taxon>Alphaproteobacteria</taxon>
        <taxon>Hyphomicrobiales</taxon>
        <taxon>Phyllobacteriaceae</taxon>
        <taxon>Phyllobacterium</taxon>
    </lineage>
</organism>
<dbReference type="EMBL" id="JAUSZT010000003">
    <property type="protein sequence ID" value="MDQ0997864.1"/>
    <property type="molecule type" value="Genomic_DNA"/>
</dbReference>
<dbReference type="RefSeq" id="WP_307282257.1">
    <property type="nucleotide sequence ID" value="NZ_JAUSZT010000003.1"/>
</dbReference>
<protein>
    <recommendedName>
        <fullName evidence="3">DUF2125 domain-containing protein</fullName>
    </recommendedName>
</protein>